<dbReference type="InterPro" id="IPR000182">
    <property type="entry name" value="GNAT_dom"/>
</dbReference>
<comment type="caution">
    <text evidence="2">The sequence shown here is derived from an EMBL/GenBank/DDBJ whole genome shotgun (WGS) entry which is preliminary data.</text>
</comment>
<reference evidence="2 3" key="1">
    <citation type="submission" date="2020-03" db="EMBL/GenBank/DDBJ databases">
        <title>Rubrivivax benzoatilyticus JA2 (sequenced after 10 years sub-culturing).</title>
        <authorList>
            <person name="Gupta D."/>
            <person name="Chintalapati S."/>
            <person name="Chintalapati V.R."/>
        </authorList>
    </citation>
    <scope>NUCLEOTIDE SEQUENCE [LARGE SCALE GENOMIC DNA]</scope>
    <source>
        <strain evidence="2 3">JA2-Mal</strain>
    </source>
</reference>
<organism evidence="2 3">
    <name type="scientific">Rubrivivax benzoatilyticus</name>
    <dbReference type="NCBI Taxonomy" id="316997"/>
    <lineage>
        <taxon>Bacteria</taxon>
        <taxon>Pseudomonadati</taxon>
        <taxon>Pseudomonadota</taxon>
        <taxon>Betaproteobacteria</taxon>
        <taxon>Burkholderiales</taxon>
        <taxon>Sphaerotilaceae</taxon>
        <taxon>Rubrivivax</taxon>
    </lineage>
</organism>
<dbReference type="SUPFAM" id="SSF55729">
    <property type="entry name" value="Acyl-CoA N-acyltransferases (Nat)"/>
    <property type="match status" value="1"/>
</dbReference>
<evidence type="ECO:0000313" key="2">
    <source>
        <dbReference type="EMBL" id="NHK97367.1"/>
    </source>
</evidence>
<dbReference type="CDD" id="cd04301">
    <property type="entry name" value="NAT_SF"/>
    <property type="match status" value="1"/>
</dbReference>
<evidence type="ECO:0000313" key="3">
    <source>
        <dbReference type="Proteomes" id="UP000802098"/>
    </source>
</evidence>
<evidence type="ECO:0000259" key="1">
    <source>
        <dbReference type="PROSITE" id="PS51186"/>
    </source>
</evidence>
<dbReference type="PROSITE" id="PS51186">
    <property type="entry name" value="GNAT"/>
    <property type="match status" value="1"/>
</dbReference>
<accession>A0ABX0HQM2</accession>
<proteinExistence type="predicted"/>
<name>A0ABX0HQM2_9BURK</name>
<dbReference type="Pfam" id="PF00583">
    <property type="entry name" value="Acetyltransf_1"/>
    <property type="match status" value="1"/>
</dbReference>
<sequence length="196" mass="21617">MPIEIHPLSPERWDDLETLFAAKGCSVARGCWCMYYRESGSGSGDEASRRTHRRDALRALAEADPPPGLIGYEDGRPVGWVALAPREQYPRLRRSPVARPVDDQPVWSVVCFVVPGPERHRGVASAMLRGAIDFARARGATLLEAYPIDKAEPSADDGMWNGAVSMYTKAGFTEVARRRPQRPVMRLALVDGDPST</sequence>
<dbReference type="InterPro" id="IPR016181">
    <property type="entry name" value="Acyl_CoA_acyltransferase"/>
</dbReference>
<dbReference type="Proteomes" id="UP000802098">
    <property type="component" value="Unassembled WGS sequence"/>
</dbReference>
<dbReference type="Gene3D" id="3.40.630.30">
    <property type="match status" value="1"/>
</dbReference>
<dbReference type="RefSeq" id="WP_009855417.1">
    <property type="nucleotide sequence ID" value="NZ_JAAOCD010000001.1"/>
</dbReference>
<protein>
    <submittedName>
        <fullName evidence="2">GNAT family N-acetyltransferase</fullName>
    </submittedName>
</protein>
<feature type="domain" description="N-acetyltransferase" evidence="1">
    <location>
        <begin position="3"/>
        <end position="190"/>
    </location>
</feature>
<gene>
    <name evidence="2" type="ORF">G7087_03175</name>
</gene>
<keyword evidence="3" id="KW-1185">Reference proteome</keyword>
<dbReference type="EMBL" id="JAAOCD010000001">
    <property type="protein sequence ID" value="NHK97367.1"/>
    <property type="molecule type" value="Genomic_DNA"/>
</dbReference>